<feature type="compositionally biased region" description="Low complexity" evidence="1">
    <location>
        <begin position="54"/>
        <end position="74"/>
    </location>
</feature>
<keyword evidence="3" id="KW-1185">Reference proteome</keyword>
<organism evidence="2 3">
    <name type="scientific">Polyporus arcularius HHB13444</name>
    <dbReference type="NCBI Taxonomy" id="1314778"/>
    <lineage>
        <taxon>Eukaryota</taxon>
        <taxon>Fungi</taxon>
        <taxon>Dikarya</taxon>
        <taxon>Basidiomycota</taxon>
        <taxon>Agaricomycotina</taxon>
        <taxon>Agaricomycetes</taxon>
        <taxon>Polyporales</taxon>
        <taxon>Polyporaceae</taxon>
        <taxon>Polyporus</taxon>
    </lineage>
</organism>
<reference evidence="2 3" key="1">
    <citation type="journal article" date="2019" name="Nat. Ecol. Evol.">
        <title>Megaphylogeny resolves global patterns of mushroom evolution.</title>
        <authorList>
            <person name="Varga T."/>
            <person name="Krizsan K."/>
            <person name="Foldi C."/>
            <person name="Dima B."/>
            <person name="Sanchez-Garcia M."/>
            <person name="Sanchez-Ramirez S."/>
            <person name="Szollosi G.J."/>
            <person name="Szarkandi J.G."/>
            <person name="Papp V."/>
            <person name="Albert L."/>
            <person name="Andreopoulos W."/>
            <person name="Angelini C."/>
            <person name="Antonin V."/>
            <person name="Barry K.W."/>
            <person name="Bougher N.L."/>
            <person name="Buchanan P."/>
            <person name="Buyck B."/>
            <person name="Bense V."/>
            <person name="Catcheside P."/>
            <person name="Chovatia M."/>
            <person name="Cooper J."/>
            <person name="Damon W."/>
            <person name="Desjardin D."/>
            <person name="Finy P."/>
            <person name="Geml J."/>
            <person name="Haridas S."/>
            <person name="Hughes K."/>
            <person name="Justo A."/>
            <person name="Karasinski D."/>
            <person name="Kautmanova I."/>
            <person name="Kiss B."/>
            <person name="Kocsube S."/>
            <person name="Kotiranta H."/>
            <person name="LaButti K.M."/>
            <person name="Lechner B.E."/>
            <person name="Liimatainen K."/>
            <person name="Lipzen A."/>
            <person name="Lukacs Z."/>
            <person name="Mihaltcheva S."/>
            <person name="Morgado L.N."/>
            <person name="Niskanen T."/>
            <person name="Noordeloos M.E."/>
            <person name="Ohm R.A."/>
            <person name="Ortiz-Santana B."/>
            <person name="Ovrebo C."/>
            <person name="Racz N."/>
            <person name="Riley R."/>
            <person name="Savchenko A."/>
            <person name="Shiryaev A."/>
            <person name="Soop K."/>
            <person name="Spirin V."/>
            <person name="Szebenyi C."/>
            <person name="Tomsovsky M."/>
            <person name="Tulloss R.E."/>
            <person name="Uehling J."/>
            <person name="Grigoriev I.V."/>
            <person name="Vagvolgyi C."/>
            <person name="Papp T."/>
            <person name="Martin F.M."/>
            <person name="Miettinen O."/>
            <person name="Hibbett D.S."/>
            <person name="Nagy L.G."/>
        </authorList>
    </citation>
    <scope>NUCLEOTIDE SEQUENCE [LARGE SCALE GENOMIC DNA]</scope>
    <source>
        <strain evidence="2 3">HHB13444</strain>
    </source>
</reference>
<dbReference type="AlphaFoldDB" id="A0A5C3PQK8"/>
<dbReference type="EMBL" id="ML211006">
    <property type="protein sequence ID" value="TFK92065.1"/>
    <property type="molecule type" value="Genomic_DNA"/>
</dbReference>
<protein>
    <submittedName>
        <fullName evidence="2">Uncharacterized protein</fullName>
    </submittedName>
</protein>
<gene>
    <name evidence="2" type="ORF">K466DRAFT_582281</name>
</gene>
<dbReference type="Proteomes" id="UP000308197">
    <property type="component" value="Unassembled WGS sequence"/>
</dbReference>
<evidence type="ECO:0000256" key="1">
    <source>
        <dbReference type="SAM" id="MobiDB-lite"/>
    </source>
</evidence>
<name>A0A5C3PQK8_9APHY</name>
<accession>A0A5C3PQK8</accession>
<dbReference type="InParanoid" id="A0A5C3PQK8"/>
<evidence type="ECO:0000313" key="3">
    <source>
        <dbReference type="Proteomes" id="UP000308197"/>
    </source>
</evidence>
<feature type="compositionally biased region" description="Polar residues" evidence="1">
    <location>
        <begin position="21"/>
        <end position="31"/>
    </location>
</feature>
<evidence type="ECO:0000313" key="2">
    <source>
        <dbReference type="EMBL" id="TFK92065.1"/>
    </source>
</evidence>
<proteinExistence type="predicted"/>
<sequence>MSSGGMVGSVTSVPSLAASVSEAQNDMSSMSAAWGDTGASGDVHSCTVDDDPEGSSSTPSSSSGGRRSFLSASSTSTLRHTFFFPAPELVPMRAAAVGPVPGLELELELGLPAGPGRGCPLHGPHVQRSTFPNLRNDSSSCSTVRGIHSAPIASFTSWRW</sequence>
<feature type="region of interest" description="Disordered" evidence="1">
    <location>
        <begin position="20"/>
        <end position="74"/>
    </location>
</feature>